<evidence type="ECO:0000313" key="2">
    <source>
        <dbReference type="EMBL" id="GAY77994.1"/>
    </source>
</evidence>
<dbReference type="SUPFAM" id="SSF48452">
    <property type="entry name" value="TPR-like"/>
    <property type="match status" value="1"/>
</dbReference>
<sequence length="274" mass="32285">MVLDADEFVYIDNLKETRKQLKDQNVNYDAFDVKIFNFTGDQGQFTIQNCHTRIYKNLPEIKYYRAIHEQIYKNGEPLDAGLSCLILYHSGYLTYTVHEKNKRARNKELIDKEIKSNGQSGFDYFNLANEFSSAGNYELALENYIKAFNNKPAFAYSWVSYSVVQMINCLIRLKRFTDGLNVINDAKQLYSESPDFQTLKARIYLLQGRIEDAEEVLIKLINHTKQYKQTITSPDYLEFFPYKWIGIIYEEKHDVKKRFTIIAKLLNIMLMMMN</sequence>
<comment type="caution">
    <text evidence="2">The sequence shown here is derived from an EMBL/GenBank/DDBJ whole genome shotgun (WGS) entry which is preliminary data.</text>
</comment>
<evidence type="ECO:0000256" key="1">
    <source>
        <dbReference type="PROSITE-ProRule" id="PRU00339"/>
    </source>
</evidence>
<proteinExistence type="predicted"/>
<dbReference type="Pfam" id="PF13181">
    <property type="entry name" value="TPR_8"/>
    <property type="match status" value="1"/>
</dbReference>
<name>A0A4Y1ZGE4_9BACL</name>
<dbReference type="InterPro" id="IPR019734">
    <property type="entry name" value="TPR_rpt"/>
</dbReference>
<dbReference type="GO" id="GO:0016740">
    <property type="term" value="F:transferase activity"/>
    <property type="evidence" value="ECO:0007669"/>
    <property type="project" value="UniProtKB-KW"/>
</dbReference>
<organism evidence="2 3">
    <name type="scientific">Sporolactobacillus inulinus</name>
    <dbReference type="NCBI Taxonomy" id="2078"/>
    <lineage>
        <taxon>Bacteria</taxon>
        <taxon>Bacillati</taxon>
        <taxon>Bacillota</taxon>
        <taxon>Bacilli</taxon>
        <taxon>Bacillales</taxon>
        <taxon>Sporolactobacillaceae</taxon>
        <taxon>Sporolactobacillus</taxon>
    </lineage>
</organism>
<evidence type="ECO:0000313" key="3">
    <source>
        <dbReference type="Proteomes" id="UP000319716"/>
    </source>
</evidence>
<accession>A0A4Y1ZGE4</accession>
<keyword evidence="1" id="KW-0802">TPR repeat</keyword>
<dbReference type="Proteomes" id="UP000319716">
    <property type="component" value="Unassembled WGS sequence"/>
</dbReference>
<dbReference type="RefSeq" id="WP_262393191.1">
    <property type="nucleotide sequence ID" value="NZ_BEXB01000037.1"/>
</dbReference>
<dbReference type="SMART" id="SM00028">
    <property type="entry name" value="TPR"/>
    <property type="match status" value="2"/>
</dbReference>
<reference evidence="2 3" key="1">
    <citation type="submission" date="2017-11" db="EMBL/GenBank/DDBJ databases">
        <title>Draft Genome Sequence of Sporolactobacillus inulinus NBRC 111894 Isolated from Koso, a Japanese Sugar-Vegetable Fermented Beverage.</title>
        <authorList>
            <person name="Chiou T.Y."/>
            <person name="Oshima K."/>
            <person name="Suda W."/>
            <person name="Hattori M."/>
            <person name="Takahashi T."/>
        </authorList>
    </citation>
    <scope>NUCLEOTIDE SEQUENCE [LARGE SCALE GENOMIC DNA]</scope>
    <source>
        <strain evidence="2 3">NBRC111894</strain>
    </source>
</reference>
<gene>
    <name evidence="2" type="ORF">NBRC111894_3548</name>
</gene>
<dbReference type="InterPro" id="IPR011990">
    <property type="entry name" value="TPR-like_helical_dom_sf"/>
</dbReference>
<dbReference type="AlphaFoldDB" id="A0A4Y1ZGE4"/>
<protein>
    <submittedName>
        <fullName evidence="2">Glycosyl transferase, group 2 family protein</fullName>
    </submittedName>
</protein>
<keyword evidence="2" id="KW-0808">Transferase</keyword>
<dbReference type="EMBL" id="BEXB01000037">
    <property type="protein sequence ID" value="GAY77994.1"/>
    <property type="molecule type" value="Genomic_DNA"/>
</dbReference>
<dbReference type="PROSITE" id="PS50005">
    <property type="entry name" value="TPR"/>
    <property type="match status" value="1"/>
</dbReference>
<feature type="repeat" description="TPR" evidence="1">
    <location>
        <begin position="121"/>
        <end position="154"/>
    </location>
</feature>
<dbReference type="Gene3D" id="1.25.40.10">
    <property type="entry name" value="Tetratricopeptide repeat domain"/>
    <property type="match status" value="1"/>
</dbReference>